<keyword evidence="2" id="KW-1185">Reference proteome</keyword>
<accession>A0AAE9ZNZ0</accession>
<dbReference type="RefSeq" id="YP_012786997.1">
    <property type="nucleotide sequence ID" value="NC_111487.1"/>
</dbReference>
<evidence type="ECO:0000313" key="1">
    <source>
        <dbReference type="EMBL" id="WDR22101.1"/>
    </source>
</evidence>
<proteinExistence type="predicted"/>
<organism evidence="1 2">
    <name type="scientific">Salmonella phage vB_SenS_UTK0009</name>
    <dbReference type="NCBI Taxonomy" id="3028908"/>
    <lineage>
        <taxon>Viruses</taxon>
        <taxon>Duplodnaviria</taxon>
        <taxon>Heunggongvirae</taxon>
        <taxon>Uroviricota</taxon>
        <taxon>Caudoviricetes</taxon>
        <taxon>Demerecviridae</taxon>
        <taxon>Markadamsvirinae</taxon>
        <taxon>Epseptimavirus</taxon>
        <taxon>Epseptimavirus UTK0009</taxon>
    </lineage>
</organism>
<dbReference type="GeneID" id="301841272"/>
<gene>
    <name evidence="1" type="ORF">PJM41_0016</name>
</gene>
<sequence length="84" mass="9773">MAVNIRVTVERKEYVTTEVTLSDEEYRKFREDLHGNGRLNGVKCFRELGEELLDHPTAKHFDSWGTSDDLISLTDSFEDETYTD</sequence>
<name>A0AAE9ZNZ0_9CAUD</name>
<dbReference type="EMBL" id="OQ359889">
    <property type="protein sequence ID" value="WDR22101.1"/>
    <property type="molecule type" value="Genomic_DNA"/>
</dbReference>
<reference evidence="1 2" key="1">
    <citation type="submission" date="2023-01" db="EMBL/GenBank/DDBJ databases">
        <title>Characterization of a Diverse Collection of Salmonella Phages Isolated from Tennessee Wastewater.</title>
        <authorList>
            <person name="Bryan D.W."/>
            <person name="Hudson L.K."/>
            <person name="Wang J."/>
            <person name="Denes T.G."/>
        </authorList>
    </citation>
    <scope>NUCLEOTIDE SEQUENCE [LARGE SCALE GENOMIC DNA]</scope>
</reference>
<evidence type="ECO:0000313" key="2">
    <source>
        <dbReference type="Proteomes" id="UP001216229"/>
    </source>
</evidence>
<protein>
    <submittedName>
        <fullName evidence="1">Uncharacterized protein</fullName>
    </submittedName>
</protein>
<dbReference type="Proteomes" id="UP001216229">
    <property type="component" value="Segment"/>
</dbReference>